<dbReference type="RefSeq" id="WP_183505166.1">
    <property type="nucleotide sequence ID" value="NZ_BSPG01000007.1"/>
</dbReference>
<reference evidence="3 4" key="3">
    <citation type="submission" date="2020-08" db="EMBL/GenBank/DDBJ databases">
        <title>Genomic Encyclopedia of Type Strains, Phase IV (KMG-IV): sequencing the most valuable type-strain genomes for metagenomic binning, comparative biology and taxonomic classification.</title>
        <authorList>
            <person name="Goeker M."/>
        </authorList>
    </citation>
    <scope>NUCLEOTIDE SEQUENCE [LARGE SCALE GENOMIC DNA]</scope>
    <source>
        <strain evidence="3 4">DSM 24105</strain>
    </source>
</reference>
<keyword evidence="5" id="KW-1185">Reference proteome</keyword>
<accession>A0A7W6AL58</accession>
<evidence type="ECO:0000313" key="3">
    <source>
        <dbReference type="EMBL" id="MBB3902791.1"/>
    </source>
</evidence>
<dbReference type="EMBL" id="JACIDN010000004">
    <property type="protein sequence ID" value="MBB3902791.1"/>
    <property type="molecule type" value="Genomic_DNA"/>
</dbReference>
<feature type="region of interest" description="Disordered" evidence="1">
    <location>
        <begin position="76"/>
        <end position="150"/>
    </location>
</feature>
<comment type="caution">
    <text evidence="3">The sequence shown here is derived from an EMBL/GenBank/DDBJ whole genome shotgun (WGS) entry which is preliminary data.</text>
</comment>
<feature type="compositionally biased region" description="Pro residues" evidence="1">
    <location>
        <begin position="77"/>
        <end position="91"/>
    </location>
</feature>
<proteinExistence type="predicted"/>
<reference evidence="5" key="2">
    <citation type="journal article" date="2019" name="Int. J. Syst. Evol. Microbiol.">
        <title>The Global Catalogue of Microorganisms (GCM) 10K type strain sequencing project: providing services to taxonomists for standard genome sequencing and annotation.</title>
        <authorList>
            <consortium name="The Broad Institute Genomics Platform"/>
            <consortium name="The Broad Institute Genome Sequencing Center for Infectious Disease"/>
            <person name="Wu L."/>
            <person name="Ma J."/>
        </authorList>
    </citation>
    <scope>NUCLEOTIDE SEQUENCE [LARGE SCALE GENOMIC DNA]</scope>
    <source>
        <strain evidence="5">NBRC 107710</strain>
    </source>
</reference>
<evidence type="ECO:0000313" key="5">
    <source>
        <dbReference type="Proteomes" id="UP001156881"/>
    </source>
</evidence>
<dbReference type="Proteomes" id="UP000517759">
    <property type="component" value="Unassembled WGS sequence"/>
</dbReference>
<reference evidence="2" key="1">
    <citation type="journal article" date="2014" name="Int. J. Syst. Evol. Microbiol.">
        <title>Complete genome of a new Firmicutes species belonging to the dominant human colonic microbiota ('Ruminococcus bicirculans') reveals two chromosomes and a selective capacity to utilize plant glucans.</title>
        <authorList>
            <consortium name="NISC Comparative Sequencing Program"/>
            <person name="Wegmann U."/>
            <person name="Louis P."/>
            <person name="Goesmann A."/>
            <person name="Henrissat B."/>
            <person name="Duncan S.H."/>
            <person name="Flint H.J."/>
        </authorList>
    </citation>
    <scope>NUCLEOTIDE SEQUENCE</scope>
    <source>
        <strain evidence="2">NBRC 107710</strain>
    </source>
</reference>
<dbReference type="Proteomes" id="UP001156881">
    <property type="component" value="Unassembled WGS sequence"/>
</dbReference>
<sequence>MTRYRERRSFTVAAKSSGQSGFVTIPVKAPRAPQAARQALAAPTPAAFAELAPAAAPAAEVTPRRVLPSLIAWEAPVPEPEPAFTPEPPLPRVRRATPQGTLEDGPRRRGRPRKHPLPIDTAPAVERKPEPAPIAAPTVSPVAQATPAKPALRRVQPDGTRLRLGERWKRRLPRACW</sequence>
<evidence type="ECO:0000313" key="2">
    <source>
        <dbReference type="EMBL" id="GLS43716.1"/>
    </source>
</evidence>
<evidence type="ECO:0000313" key="4">
    <source>
        <dbReference type="Proteomes" id="UP000517759"/>
    </source>
</evidence>
<gene>
    <name evidence="2" type="ORF">GCM10007884_17010</name>
    <name evidence="3" type="ORF">GGR33_002293</name>
</gene>
<dbReference type="AlphaFoldDB" id="A0A7W6AL58"/>
<evidence type="ECO:0000256" key="1">
    <source>
        <dbReference type="SAM" id="MobiDB-lite"/>
    </source>
</evidence>
<protein>
    <submittedName>
        <fullName evidence="3">Uncharacterized protein</fullName>
    </submittedName>
</protein>
<reference evidence="2" key="4">
    <citation type="submission" date="2023-01" db="EMBL/GenBank/DDBJ databases">
        <title>Draft genome sequence of Methylobacterium brachythecii strain NBRC 107710.</title>
        <authorList>
            <person name="Sun Q."/>
            <person name="Mori K."/>
        </authorList>
    </citation>
    <scope>NUCLEOTIDE SEQUENCE</scope>
    <source>
        <strain evidence="2">NBRC 107710</strain>
    </source>
</reference>
<dbReference type="EMBL" id="BSPG01000007">
    <property type="protein sequence ID" value="GLS43716.1"/>
    <property type="molecule type" value="Genomic_DNA"/>
</dbReference>
<organism evidence="3 4">
    <name type="scientific">Methylobacterium brachythecii</name>
    <dbReference type="NCBI Taxonomy" id="1176177"/>
    <lineage>
        <taxon>Bacteria</taxon>
        <taxon>Pseudomonadati</taxon>
        <taxon>Pseudomonadota</taxon>
        <taxon>Alphaproteobacteria</taxon>
        <taxon>Hyphomicrobiales</taxon>
        <taxon>Methylobacteriaceae</taxon>
        <taxon>Methylobacterium</taxon>
    </lineage>
</organism>
<name>A0A7W6AL58_9HYPH</name>